<evidence type="ECO:0000256" key="4">
    <source>
        <dbReference type="ARBA" id="ARBA00022448"/>
    </source>
</evidence>
<keyword evidence="8" id="KW-0809">Transit peptide</keyword>
<keyword evidence="5" id="KW-0808">Transferase</keyword>
<evidence type="ECO:0000256" key="3">
    <source>
        <dbReference type="ARBA" id="ARBA00005232"/>
    </source>
</evidence>
<sequence>MSFRALRTVQRPTNIARTTIAMPQSQQQRNRTSSATEANSSPKPLYASQHLLPHLPVPSLNSTFHKYLETLQPHLDSASFDRNSSHIKNFLQSPLSSTLQARLEARASEKESWLSEWWNEAAYMSYRDSIVPNVNYFYLHRKGLGKGASQARRAAEIVRATRVFRDLVTTEKLEPESIKSKPLDASAYPALFNASRIPTKPSDTFEIYPAAANEHVIVLRKDRLWKVGTKGLAVGDLEGAFQQVIKAADQSGASDGVGIGTLTGEDRDVWTEARDHLVSLSPLNAEILKSIQSSIVVINLDDTLPAEGRDGRSWNLYTGDGKAGRNRWFDKHEFVVDPNGESGFNGEHSMLDGTPTLRMNEFVLAALESGKIPLDLVSGEKPGKIEIEELEFVVDDKIKGLVEGAKKNFADSLSKHDLKVVHFENYGKDVIKKHKVSPDAWVQMVKQLAYGKMTGGKPAVTYESAQTRKFRLGRTEVIRSASNQSKAFVDAMLDPNGSDVERAKLFRAAAARHIQYATWAADGQGVDRHMFGLKKLLRKGEEMPEVFKDEAFAYSSTWTLSTSNLTSEYLDNWGYGQVVSEGFGLSYSISDHYLRWSIMTTTGKADEFKKNLIWAADELRKTMDNAAKSDQGDAPKAKL</sequence>
<proteinExistence type="inferred from homology"/>
<evidence type="ECO:0000256" key="15">
    <source>
        <dbReference type="ARBA" id="ARBA00053195"/>
    </source>
</evidence>
<evidence type="ECO:0000256" key="16">
    <source>
        <dbReference type="ARBA" id="ARBA00066910"/>
    </source>
</evidence>
<reference evidence="21" key="1">
    <citation type="submission" date="2020-04" db="EMBL/GenBank/DDBJ databases">
        <title>Analysis of mating type loci in Filobasidium floriforme.</title>
        <authorList>
            <person name="Nowrousian M."/>
        </authorList>
    </citation>
    <scope>NUCLEOTIDE SEQUENCE</scope>
    <source>
        <strain evidence="21">CBS 6242</strain>
    </source>
</reference>
<keyword evidence="22" id="KW-1185">Reference proteome</keyword>
<dbReference type="EMBL" id="JABELV010000029">
    <property type="protein sequence ID" value="KAG7562612.1"/>
    <property type="molecule type" value="Genomic_DNA"/>
</dbReference>
<dbReference type="InterPro" id="IPR039551">
    <property type="entry name" value="Cho/carn_acyl_trans"/>
</dbReference>
<evidence type="ECO:0000256" key="12">
    <source>
        <dbReference type="ARBA" id="ARBA00023140"/>
    </source>
</evidence>
<dbReference type="EC" id="2.3.1.7" evidence="16"/>
<evidence type="ECO:0000256" key="6">
    <source>
        <dbReference type="ARBA" id="ARBA00022792"/>
    </source>
</evidence>
<evidence type="ECO:0000256" key="14">
    <source>
        <dbReference type="ARBA" id="ARBA00052702"/>
    </source>
</evidence>
<evidence type="ECO:0000256" key="2">
    <source>
        <dbReference type="ARBA" id="ARBA00004443"/>
    </source>
</evidence>
<keyword evidence="13" id="KW-0012">Acyltransferase</keyword>
<feature type="active site" description="Proton acceptor" evidence="18">
    <location>
        <position position="348"/>
    </location>
</feature>
<evidence type="ECO:0000313" key="22">
    <source>
        <dbReference type="Proteomes" id="UP000812966"/>
    </source>
</evidence>
<evidence type="ECO:0000256" key="9">
    <source>
        <dbReference type="ARBA" id="ARBA00023098"/>
    </source>
</evidence>
<dbReference type="AlphaFoldDB" id="A0A8K0JP97"/>
<dbReference type="SUPFAM" id="SSF52777">
    <property type="entry name" value="CoA-dependent acyltransferases"/>
    <property type="match status" value="2"/>
</dbReference>
<evidence type="ECO:0000256" key="1">
    <source>
        <dbReference type="ARBA" id="ARBA00004275"/>
    </source>
</evidence>
<name>A0A8K0JP97_9TREE</name>
<comment type="subcellular location">
    <subcellularLocation>
        <location evidence="2">Mitochondrion inner membrane</location>
        <topology evidence="2">Peripheral membrane protein</topology>
        <orientation evidence="2">Matrix side</orientation>
    </subcellularLocation>
    <subcellularLocation>
        <location evidence="1">Peroxisome</location>
    </subcellularLocation>
</comment>
<evidence type="ECO:0000256" key="17">
    <source>
        <dbReference type="ARBA" id="ARBA00073438"/>
    </source>
</evidence>
<dbReference type="PANTHER" id="PTHR22589">
    <property type="entry name" value="CARNITINE O-ACYLTRANSFERASE"/>
    <property type="match status" value="1"/>
</dbReference>
<comment type="caution">
    <text evidence="21">The sequence shown here is derived from an EMBL/GenBank/DDBJ whole genome shotgun (WGS) entry which is preliminary data.</text>
</comment>
<keyword evidence="6" id="KW-0999">Mitochondrion inner membrane</keyword>
<keyword evidence="9" id="KW-0443">Lipid metabolism</keyword>
<evidence type="ECO:0000259" key="20">
    <source>
        <dbReference type="Pfam" id="PF00755"/>
    </source>
</evidence>
<dbReference type="Gene3D" id="3.30.559.10">
    <property type="entry name" value="Chloramphenicol acetyltransferase-like domain"/>
    <property type="match status" value="1"/>
</dbReference>
<accession>A0A8K0JP97</accession>
<comment type="similarity">
    <text evidence="3">Belongs to the carnitine/choline acetyltransferase family.</text>
</comment>
<dbReference type="InterPro" id="IPR023213">
    <property type="entry name" value="CAT-like_dom_sf"/>
</dbReference>
<evidence type="ECO:0000256" key="13">
    <source>
        <dbReference type="ARBA" id="ARBA00023315"/>
    </source>
</evidence>
<evidence type="ECO:0000313" key="21">
    <source>
        <dbReference type="EMBL" id="KAG7562612.1"/>
    </source>
</evidence>
<comment type="catalytic activity">
    <reaction evidence="14">
        <text>(R)-carnitine + acetyl-CoA = O-acetyl-(R)-carnitine + CoA</text>
        <dbReference type="Rhea" id="RHEA:21136"/>
        <dbReference type="ChEBI" id="CHEBI:16347"/>
        <dbReference type="ChEBI" id="CHEBI:57287"/>
        <dbReference type="ChEBI" id="CHEBI:57288"/>
        <dbReference type="ChEBI" id="CHEBI:57589"/>
        <dbReference type="EC" id="2.3.1.7"/>
    </reaction>
</comment>
<dbReference type="InterPro" id="IPR000542">
    <property type="entry name" value="Carn_acyl_trans"/>
</dbReference>
<evidence type="ECO:0000256" key="5">
    <source>
        <dbReference type="ARBA" id="ARBA00022679"/>
    </source>
</evidence>
<comment type="function">
    <text evidence="15">Carnitine acetylase is specific for short chain fatty acids. Carnitine acetylase seems to affect the flux through the pyruvate dehydrogenase complex. It may be involved as well in the transport of acetyl-CoA into mitochondria.</text>
</comment>
<evidence type="ECO:0000256" key="10">
    <source>
        <dbReference type="ARBA" id="ARBA00023128"/>
    </source>
</evidence>
<dbReference type="GO" id="GO:0006631">
    <property type="term" value="P:fatty acid metabolic process"/>
    <property type="evidence" value="ECO:0007669"/>
    <property type="project" value="UniProtKB-KW"/>
</dbReference>
<feature type="domain" description="Choline/carnitine acyltransferase" evidence="20">
    <location>
        <begin position="55"/>
        <end position="612"/>
    </location>
</feature>
<gene>
    <name evidence="21" type="ORF">FFLO_01985</name>
</gene>
<evidence type="ECO:0000256" key="18">
    <source>
        <dbReference type="PIRSR" id="PIRSR600542-1"/>
    </source>
</evidence>
<keyword evidence="7" id="KW-0276">Fatty acid metabolism</keyword>
<dbReference type="GO" id="GO:0004092">
    <property type="term" value="F:carnitine O-acetyltransferase activity"/>
    <property type="evidence" value="ECO:0007669"/>
    <property type="project" value="UniProtKB-EC"/>
</dbReference>
<dbReference type="InterPro" id="IPR042231">
    <property type="entry name" value="Cho/carn_acyl_trans_2"/>
</dbReference>
<protein>
    <recommendedName>
        <fullName evidence="17">Carnitine O-acetyltransferase, mitochondrial</fullName>
        <ecNumber evidence="16">2.3.1.7</ecNumber>
    </recommendedName>
</protein>
<evidence type="ECO:0000256" key="8">
    <source>
        <dbReference type="ARBA" id="ARBA00022946"/>
    </source>
</evidence>
<keyword evidence="10" id="KW-0496">Mitochondrion</keyword>
<dbReference type="PANTHER" id="PTHR22589:SF103">
    <property type="entry name" value="CARNITINE O-ACETYL-TRANSFERASE, ISOFORM A-RELATED"/>
    <property type="match status" value="1"/>
</dbReference>
<dbReference type="GO" id="GO:0005743">
    <property type="term" value="C:mitochondrial inner membrane"/>
    <property type="evidence" value="ECO:0007669"/>
    <property type="project" value="UniProtKB-SubCell"/>
</dbReference>
<keyword evidence="4" id="KW-0813">Transport</keyword>
<evidence type="ECO:0000256" key="7">
    <source>
        <dbReference type="ARBA" id="ARBA00022832"/>
    </source>
</evidence>
<dbReference type="Pfam" id="PF00755">
    <property type="entry name" value="Carn_acyltransf"/>
    <property type="match status" value="1"/>
</dbReference>
<dbReference type="Proteomes" id="UP000812966">
    <property type="component" value="Unassembled WGS sequence"/>
</dbReference>
<dbReference type="GO" id="GO:0005777">
    <property type="term" value="C:peroxisome"/>
    <property type="evidence" value="ECO:0007669"/>
    <property type="project" value="UniProtKB-SubCell"/>
</dbReference>
<keyword evidence="12" id="KW-0576">Peroxisome</keyword>
<feature type="compositionally biased region" description="Polar residues" evidence="19">
    <location>
        <begin position="10"/>
        <end position="42"/>
    </location>
</feature>
<organism evidence="21 22">
    <name type="scientific">Filobasidium floriforme</name>
    <dbReference type="NCBI Taxonomy" id="5210"/>
    <lineage>
        <taxon>Eukaryota</taxon>
        <taxon>Fungi</taxon>
        <taxon>Dikarya</taxon>
        <taxon>Basidiomycota</taxon>
        <taxon>Agaricomycotina</taxon>
        <taxon>Tremellomycetes</taxon>
        <taxon>Filobasidiales</taxon>
        <taxon>Filobasidiaceae</taxon>
        <taxon>Filobasidium</taxon>
    </lineage>
</organism>
<evidence type="ECO:0000256" key="11">
    <source>
        <dbReference type="ARBA" id="ARBA00023136"/>
    </source>
</evidence>
<dbReference type="Gene3D" id="3.30.559.70">
    <property type="entry name" value="Choline/Carnitine o-acyltransferase, domain 2"/>
    <property type="match status" value="1"/>
</dbReference>
<feature type="region of interest" description="Disordered" evidence="19">
    <location>
        <begin position="1"/>
        <end position="45"/>
    </location>
</feature>
<evidence type="ECO:0000256" key="19">
    <source>
        <dbReference type="SAM" id="MobiDB-lite"/>
    </source>
</evidence>
<dbReference type="FunFam" id="3.30.559.70:FF:000007">
    <property type="entry name" value="Carnitine O-acetyltransferase, mitochondrial"/>
    <property type="match status" value="1"/>
</dbReference>
<dbReference type="GO" id="GO:0009437">
    <property type="term" value="P:carnitine metabolic process"/>
    <property type="evidence" value="ECO:0007669"/>
    <property type="project" value="TreeGrafter"/>
</dbReference>
<keyword evidence="11" id="KW-0472">Membrane</keyword>